<keyword evidence="2" id="KW-0732">Signal</keyword>
<name>A0A7W4YCR3_9CELL</name>
<evidence type="ECO:0008006" key="5">
    <source>
        <dbReference type="Google" id="ProtNLM"/>
    </source>
</evidence>
<feature type="chain" id="PRO_5039612360" description="DUF4352 domain-containing protein" evidence="2">
    <location>
        <begin position="28"/>
        <end position="207"/>
    </location>
</feature>
<dbReference type="EMBL" id="JACHVX010000008">
    <property type="protein sequence ID" value="MBB2925285.1"/>
    <property type="molecule type" value="Genomic_DNA"/>
</dbReference>
<accession>A0A7W4YCR3</accession>
<evidence type="ECO:0000313" key="3">
    <source>
        <dbReference type="EMBL" id="MBB2925285.1"/>
    </source>
</evidence>
<reference evidence="3 4" key="2">
    <citation type="submission" date="2020-08" db="EMBL/GenBank/DDBJ databases">
        <authorList>
            <person name="Partida-Martinez L."/>
            <person name="Huntemann M."/>
            <person name="Clum A."/>
            <person name="Wang J."/>
            <person name="Palaniappan K."/>
            <person name="Ritter S."/>
            <person name="Chen I.-M."/>
            <person name="Stamatis D."/>
            <person name="Reddy T."/>
            <person name="O'Malley R."/>
            <person name="Daum C."/>
            <person name="Shapiro N."/>
            <person name="Ivanova N."/>
            <person name="Kyrpides N."/>
            <person name="Woyke T."/>
        </authorList>
    </citation>
    <scope>NUCLEOTIDE SEQUENCE [LARGE SCALE GENOMIC DNA]</scope>
    <source>
        <strain evidence="3 4">RAS26</strain>
    </source>
</reference>
<sequence>MRSRTTTSVTAGTALALGLLLGACSPAAEEAAPAATETAQPTEAASEEPAPEPAPTEAAKGTRENPAQPDVDTITFSEAGAPVYEVLLSKANFAADDVVAQHYEFNEPAPEGSAYAVLPVTATYRGAETGQAWLDLDVTFVAADGRTFEPSLALVPDDLTITPEVGAGGVVQGNLSFALPADALAGGLWSVVHEYGTSQEPSFFAAA</sequence>
<dbReference type="PROSITE" id="PS51257">
    <property type="entry name" value="PROKAR_LIPOPROTEIN"/>
    <property type="match status" value="1"/>
</dbReference>
<feature type="signal peptide" evidence="2">
    <location>
        <begin position="1"/>
        <end position="27"/>
    </location>
</feature>
<evidence type="ECO:0000256" key="2">
    <source>
        <dbReference type="SAM" id="SignalP"/>
    </source>
</evidence>
<gene>
    <name evidence="3" type="ORF">FHR80_004225</name>
</gene>
<evidence type="ECO:0000313" key="4">
    <source>
        <dbReference type="Proteomes" id="UP000518206"/>
    </source>
</evidence>
<dbReference type="RefSeq" id="WP_183298014.1">
    <property type="nucleotide sequence ID" value="NZ_JACHVX010000008.1"/>
</dbReference>
<organism evidence="3 4">
    <name type="scientific">Cellulomonas cellasea</name>
    <dbReference type="NCBI Taxonomy" id="43670"/>
    <lineage>
        <taxon>Bacteria</taxon>
        <taxon>Bacillati</taxon>
        <taxon>Actinomycetota</taxon>
        <taxon>Actinomycetes</taxon>
        <taxon>Micrococcales</taxon>
        <taxon>Cellulomonadaceae</taxon>
        <taxon>Cellulomonas</taxon>
    </lineage>
</organism>
<protein>
    <recommendedName>
        <fullName evidence="5">DUF4352 domain-containing protein</fullName>
    </recommendedName>
</protein>
<comment type="caution">
    <text evidence="3">The sequence shown here is derived from an EMBL/GenBank/DDBJ whole genome shotgun (WGS) entry which is preliminary data.</text>
</comment>
<reference evidence="3 4" key="1">
    <citation type="submission" date="2020-08" db="EMBL/GenBank/DDBJ databases">
        <title>The Agave Microbiome: Exploring the role of microbial communities in plant adaptations to desert environments.</title>
        <authorList>
            <person name="Partida-Martinez L.P."/>
        </authorList>
    </citation>
    <scope>NUCLEOTIDE SEQUENCE [LARGE SCALE GENOMIC DNA]</scope>
    <source>
        <strain evidence="3 4">RAS26</strain>
    </source>
</reference>
<evidence type="ECO:0000256" key="1">
    <source>
        <dbReference type="SAM" id="MobiDB-lite"/>
    </source>
</evidence>
<feature type="compositionally biased region" description="Low complexity" evidence="1">
    <location>
        <begin position="28"/>
        <end position="44"/>
    </location>
</feature>
<feature type="region of interest" description="Disordered" evidence="1">
    <location>
        <begin position="28"/>
        <end position="70"/>
    </location>
</feature>
<dbReference type="Proteomes" id="UP000518206">
    <property type="component" value="Unassembled WGS sequence"/>
</dbReference>
<proteinExistence type="predicted"/>
<dbReference type="AlphaFoldDB" id="A0A7W4YCR3"/>